<name>A0A4P9W392_9FUNG</name>
<dbReference type="AlphaFoldDB" id="A0A4P9W392"/>
<feature type="region of interest" description="Disordered" evidence="1">
    <location>
        <begin position="98"/>
        <end position="126"/>
    </location>
</feature>
<sequence length="299" mass="32280">MRIAPALLALPLTGRRQLSTNSATVHTIGLRKVVQWSWSKWSVVGILARALLLYTNSLASGREPPSTAASRATSPLTMRKKTPPFSLVLAARSTIHKGAEKGQTHEEERSSQRLGQSALKDGWQPPRSSLVSRPHLTLVVFKDCKRSAGERDGLLNVVFFDLLDGDTGLPAAEQGKVEESHWFRKTRAKTTFKKPSGSSSALVALRHGAFMASSLVIWARALAGQGDVRAVLPPQRRLLAPSSLFQVLVSHCPELFPPCTVLPPSLAPQSGTGQSRAPPGNPQFHQPPLPLRVPSTVGV</sequence>
<keyword evidence="3" id="KW-1185">Reference proteome</keyword>
<feature type="compositionally biased region" description="Pro residues" evidence="1">
    <location>
        <begin position="279"/>
        <end position="291"/>
    </location>
</feature>
<feature type="region of interest" description="Disordered" evidence="1">
    <location>
        <begin position="60"/>
        <end position="79"/>
    </location>
</feature>
<accession>A0A4P9W392</accession>
<gene>
    <name evidence="2" type="ORF">BDK51DRAFT_45810</name>
</gene>
<organism evidence="2 3">
    <name type="scientific">Blyttiomyces helicus</name>
    <dbReference type="NCBI Taxonomy" id="388810"/>
    <lineage>
        <taxon>Eukaryota</taxon>
        <taxon>Fungi</taxon>
        <taxon>Fungi incertae sedis</taxon>
        <taxon>Chytridiomycota</taxon>
        <taxon>Chytridiomycota incertae sedis</taxon>
        <taxon>Chytridiomycetes</taxon>
        <taxon>Chytridiomycetes incertae sedis</taxon>
        <taxon>Blyttiomyces</taxon>
    </lineage>
</organism>
<evidence type="ECO:0000313" key="2">
    <source>
        <dbReference type="EMBL" id="RKO85815.1"/>
    </source>
</evidence>
<feature type="region of interest" description="Disordered" evidence="1">
    <location>
        <begin position="266"/>
        <end position="299"/>
    </location>
</feature>
<dbReference type="Proteomes" id="UP000269721">
    <property type="component" value="Unassembled WGS sequence"/>
</dbReference>
<feature type="compositionally biased region" description="Basic and acidic residues" evidence="1">
    <location>
        <begin position="98"/>
        <end position="111"/>
    </location>
</feature>
<protein>
    <submittedName>
        <fullName evidence="2">Uncharacterized protein</fullName>
    </submittedName>
</protein>
<dbReference type="EMBL" id="KZ998717">
    <property type="protein sequence ID" value="RKO85815.1"/>
    <property type="molecule type" value="Genomic_DNA"/>
</dbReference>
<reference evidence="3" key="1">
    <citation type="journal article" date="2018" name="Nat. Microbiol.">
        <title>Leveraging single-cell genomics to expand the fungal tree of life.</title>
        <authorList>
            <person name="Ahrendt S.R."/>
            <person name="Quandt C.A."/>
            <person name="Ciobanu D."/>
            <person name="Clum A."/>
            <person name="Salamov A."/>
            <person name="Andreopoulos B."/>
            <person name="Cheng J.F."/>
            <person name="Woyke T."/>
            <person name="Pelin A."/>
            <person name="Henrissat B."/>
            <person name="Reynolds N.K."/>
            <person name="Benny G.L."/>
            <person name="Smith M.E."/>
            <person name="James T.Y."/>
            <person name="Grigoriev I.V."/>
        </authorList>
    </citation>
    <scope>NUCLEOTIDE SEQUENCE [LARGE SCALE GENOMIC DNA]</scope>
</reference>
<evidence type="ECO:0000256" key="1">
    <source>
        <dbReference type="SAM" id="MobiDB-lite"/>
    </source>
</evidence>
<feature type="compositionally biased region" description="Polar residues" evidence="1">
    <location>
        <begin position="67"/>
        <end position="76"/>
    </location>
</feature>
<evidence type="ECO:0000313" key="3">
    <source>
        <dbReference type="Proteomes" id="UP000269721"/>
    </source>
</evidence>
<proteinExistence type="predicted"/>